<dbReference type="EMBL" id="JBHSUA010000008">
    <property type="protein sequence ID" value="MFC6395956.1"/>
    <property type="molecule type" value="Genomic_DNA"/>
</dbReference>
<dbReference type="HAMAP" id="MF_00634">
    <property type="entry name" value="UPF0235"/>
    <property type="match status" value="1"/>
</dbReference>
<organism evidence="3 4">
    <name type="scientific">Luteococcus sanguinis</name>
    <dbReference type="NCBI Taxonomy" id="174038"/>
    <lineage>
        <taxon>Bacteria</taxon>
        <taxon>Bacillati</taxon>
        <taxon>Actinomycetota</taxon>
        <taxon>Actinomycetes</taxon>
        <taxon>Propionibacteriales</taxon>
        <taxon>Propionibacteriaceae</taxon>
        <taxon>Luteococcus</taxon>
    </lineage>
</organism>
<accession>A0ABW1WY40</accession>
<dbReference type="SUPFAM" id="SSF69786">
    <property type="entry name" value="YggU-like"/>
    <property type="match status" value="1"/>
</dbReference>
<sequence length="88" mass="9447">MRAQVRVRPGASRTRVGGRHGDDQLVVAVQAPAVDGRANTAVVTALADALGVRPRQVTIVRGQTARTKLVEFPDDCRDAYLSLLDARP</sequence>
<evidence type="ECO:0000313" key="4">
    <source>
        <dbReference type="Proteomes" id="UP001596266"/>
    </source>
</evidence>
<gene>
    <name evidence="3" type="ORF">ACFP57_02955</name>
</gene>
<comment type="caution">
    <text evidence="3">The sequence shown here is derived from an EMBL/GenBank/DDBJ whole genome shotgun (WGS) entry which is preliminary data.</text>
</comment>
<name>A0ABW1WY40_9ACTN</name>
<dbReference type="Proteomes" id="UP001596266">
    <property type="component" value="Unassembled WGS sequence"/>
</dbReference>
<dbReference type="Pfam" id="PF02594">
    <property type="entry name" value="DUF167"/>
    <property type="match status" value="1"/>
</dbReference>
<evidence type="ECO:0000313" key="3">
    <source>
        <dbReference type="EMBL" id="MFC6395956.1"/>
    </source>
</evidence>
<keyword evidence="4" id="KW-1185">Reference proteome</keyword>
<proteinExistence type="inferred from homology"/>
<protein>
    <recommendedName>
        <fullName evidence="2">UPF0235 protein ACFP57_02955</fullName>
    </recommendedName>
</protein>
<reference evidence="4" key="1">
    <citation type="journal article" date="2019" name="Int. J. Syst. Evol. Microbiol.">
        <title>The Global Catalogue of Microorganisms (GCM) 10K type strain sequencing project: providing services to taxonomists for standard genome sequencing and annotation.</title>
        <authorList>
            <consortium name="The Broad Institute Genomics Platform"/>
            <consortium name="The Broad Institute Genome Sequencing Center for Infectious Disease"/>
            <person name="Wu L."/>
            <person name="Ma J."/>
        </authorList>
    </citation>
    <scope>NUCLEOTIDE SEQUENCE [LARGE SCALE GENOMIC DNA]</scope>
    <source>
        <strain evidence="4">CGMCC 1.15277</strain>
    </source>
</reference>
<evidence type="ECO:0000256" key="2">
    <source>
        <dbReference type="HAMAP-Rule" id="MF_00634"/>
    </source>
</evidence>
<dbReference type="InterPro" id="IPR003746">
    <property type="entry name" value="DUF167"/>
</dbReference>
<dbReference type="NCBIfam" id="TIGR00251">
    <property type="entry name" value="DUF167 family protein"/>
    <property type="match status" value="1"/>
</dbReference>
<dbReference type="Gene3D" id="3.30.1200.10">
    <property type="entry name" value="YggU-like"/>
    <property type="match status" value="1"/>
</dbReference>
<dbReference type="SMART" id="SM01152">
    <property type="entry name" value="DUF167"/>
    <property type="match status" value="1"/>
</dbReference>
<comment type="similarity">
    <text evidence="1 2">Belongs to the UPF0235 family.</text>
</comment>
<dbReference type="PANTHER" id="PTHR13420:SF7">
    <property type="entry name" value="UPF0235 PROTEIN C15ORF40"/>
    <property type="match status" value="1"/>
</dbReference>
<dbReference type="PANTHER" id="PTHR13420">
    <property type="entry name" value="UPF0235 PROTEIN C15ORF40"/>
    <property type="match status" value="1"/>
</dbReference>
<dbReference type="RefSeq" id="WP_343885974.1">
    <property type="nucleotide sequence ID" value="NZ_BAAAKI010000012.1"/>
</dbReference>
<dbReference type="InterPro" id="IPR036591">
    <property type="entry name" value="YggU-like_sf"/>
</dbReference>
<evidence type="ECO:0000256" key="1">
    <source>
        <dbReference type="ARBA" id="ARBA00010364"/>
    </source>
</evidence>